<accession>M3AC04</accession>
<reference evidence="2 3" key="1">
    <citation type="journal article" date="2012" name="PLoS Pathog.">
        <title>Diverse lifestyles and strategies of plant pathogenesis encoded in the genomes of eighteen Dothideomycetes fungi.</title>
        <authorList>
            <person name="Ohm R.A."/>
            <person name="Feau N."/>
            <person name="Henrissat B."/>
            <person name="Schoch C.L."/>
            <person name="Horwitz B.A."/>
            <person name="Barry K.W."/>
            <person name="Condon B.J."/>
            <person name="Copeland A.C."/>
            <person name="Dhillon B."/>
            <person name="Glaser F."/>
            <person name="Hesse C.N."/>
            <person name="Kosti I."/>
            <person name="LaButti K."/>
            <person name="Lindquist E.A."/>
            <person name="Lucas S."/>
            <person name="Salamov A.A."/>
            <person name="Bradshaw R.E."/>
            <person name="Ciuffetti L."/>
            <person name="Hamelin R.C."/>
            <person name="Kema G.H.J."/>
            <person name="Lawrence C."/>
            <person name="Scott J.A."/>
            <person name="Spatafora J.W."/>
            <person name="Turgeon B.G."/>
            <person name="de Wit P.J.G.M."/>
            <person name="Zhong S."/>
            <person name="Goodwin S.B."/>
            <person name="Grigoriev I.V."/>
        </authorList>
    </citation>
    <scope>NUCLEOTIDE SEQUENCE [LARGE SCALE GENOMIC DNA]</scope>
    <source>
        <strain evidence="2 3">CIRAD86</strain>
    </source>
</reference>
<dbReference type="EMBL" id="KB446559">
    <property type="protein sequence ID" value="EME82096.1"/>
    <property type="molecule type" value="Genomic_DNA"/>
</dbReference>
<protein>
    <submittedName>
        <fullName evidence="2">Uncharacterized protein</fullName>
    </submittedName>
</protein>
<organism evidence="2 3">
    <name type="scientific">Pseudocercospora fijiensis (strain CIRAD86)</name>
    <name type="common">Black leaf streak disease fungus</name>
    <name type="synonym">Mycosphaerella fijiensis</name>
    <dbReference type="NCBI Taxonomy" id="383855"/>
    <lineage>
        <taxon>Eukaryota</taxon>
        <taxon>Fungi</taxon>
        <taxon>Dikarya</taxon>
        <taxon>Ascomycota</taxon>
        <taxon>Pezizomycotina</taxon>
        <taxon>Dothideomycetes</taxon>
        <taxon>Dothideomycetidae</taxon>
        <taxon>Mycosphaerellales</taxon>
        <taxon>Mycosphaerellaceae</taxon>
        <taxon>Pseudocercospora</taxon>
    </lineage>
</organism>
<gene>
    <name evidence="2" type="ORF">MYCFIDRAFT_197317</name>
</gene>
<dbReference type="OrthoDB" id="3644426at2759"/>
<proteinExistence type="predicted"/>
<dbReference type="HOGENOM" id="CLU_1461944_0_0_1"/>
<keyword evidence="1" id="KW-0812">Transmembrane</keyword>
<dbReference type="RefSeq" id="XP_007927539.1">
    <property type="nucleotide sequence ID" value="XM_007929348.1"/>
</dbReference>
<keyword evidence="1" id="KW-1133">Transmembrane helix</keyword>
<dbReference type="KEGG" id="pfj:MYCFIDRAFT_197317"/>
<dbReference type="Proteomes" id="UP000016932">
    <property type="component" value="Unassembled WGS sequence"/>
</dbReference>
<feature type="transmembrane region" description="Helical" evidence="1">
    <location>
        <begin position="85"/>
        <end position="102"/>
    </location>
</feature>
<keyword evidence="3" id="KW-1185">Reference proteome</keyword>
<feature type="transmembrane region" description="Helical" evidence="1">
    <location>
        <begin position="122"/>
        <end position="140"/>
    </location>
</feature>
<feature type="transmembrane region" description="Helical" evidence="1">
    <location>
        <begin position="49"/>
        <end position="73"/>
    </location>
</feature>
<keyword evidence="1" id="KW-0472">Membrane</keyword>
<name>M3AC04_PSEFD</name>
<evidence type="ECO:0000313" key="2">
    <source>
        <dbReference type="EMBL" id="EME82096.1"/>
    </source>
</evidence>
<dbReference type="AlphaFoldDB" id="M3AC04"/>
<evidence type="ECO:0000313" key="3">
    <source>
        <dbReference type="Proteomes" id="UP000016932"/>
    </source>
</evidence>
<dbReference type="VEuPathDB" id="FungiDB:MYCFIDRAFT_197317"/>
<evidence type="ECO:0000256" key="1">
    <source>
        <dbReference type="SAM" id="Phobius"/>
    </source>
</evidence>
<dbReference type="GeneID" id="19335638"/>
<sequence>MDFTQPGPLFKGANYRLGQTWGGPNVVVDDVGNLQTDVSTSEAAITATIFFGITIAGAFVSYIAGMLCHFMIWREYNLRSPLANLFPPVTAMIYLIAVCVLLDGHQPAEGRESAHRESLQTLFLDSLIVHLIILMLVWLVTSVRDMWYWFAEFSKTRDALKVQETAEPVDEEAQVGMSSVPMQME</sequence>